<keyword evidence="2" id="KW-1185">Reference proteome</keyword>
<dbReference type="InterPro" id="IPR015947">
    <property type="entry name" value="PUA-like_sf"/>
</dbReference>
<reference evidence="1" key="2">
    <citation type="submission" date="2021-05" db="EMBL/GenBank/DDBJ databases">
        <authorList>
            <person name="Pain A."/>
        </authorList>
    </citation>
    <scope>NUCLEOTIDE SEQUENCE</scope>
    <source>
        <strain evidence="1">1802A</strain>
    </source>
</reference>
<dbReference type="InterPro" id="IPR046336">
    <property type="entry name" value="Lon_prtase_N_sf"/>
</dbReference>
<dbReference type="AlphaFoldDB" id="A0AAD9G7H8"/>
<gene>
    <name evidence="1" type="ORF">X943_002731</name>
</gene>
<dbReference type="Proteomes" id="UP001195914">
    <property type="component" value="Unassembled WGS sequence"/>
</dbReference>
<reference evidence="1" key="1">
    <citation type="journal article" date="2014" name="Nucleic Acids Res.">
        <title>The evolutionary dynamics of variant antigen genes in Babesia reveal a history of genomic innovation underlying host-parasite interaction.</title>
        <authorList>
            <person name="Jackson A.P."/>
            <person name="Otto T.D."/>
            <person name="Darby A."/>
            <person name="Ramaprasad A."/>
            <person name="Xia D."/>
            <person name="Echaide I.E."/>
            <person name="Farber M."/>
            <person name="Gahlot S."/>
            <person name="Gamble J."/>
            <person name="Gupta D."/>
            <person name="Gupta Y."/>
            <person name="Jackson L."/>
            <person name="Malandrin L."/>
            <person name="Malas T.B."/>
            <person name="Moussa E."/>
            <person name="Nair M."/>
            <person name="Reid A.J."/>
            <person name="Sanders M."/>
            <person name="Sharma J."/>
            <person name="Tracey A."/>
            <person name="Quail M.A."/>
            <person name="Weir W."/>
            <person name="Wastling J.M."/>
            <person name="Hall N."/>
            <person name="Willadsen P."/>
            <person name="Lingelbach K."/>
            <person name="Shiels B."/>
            <person name="Tait A."/>
            <person name="Berriman M."/>
            <person name="Allred D.R."/>
            <person name="Pain A."/>
        </authorList>
    </citation>
    <scope>NUCLEOTIDE SEQUENCE</scope>
    <source>
        <strain evidence="1">1802A</strain>
    </source>
</reference>
<protein>
    <submittedName>
        <fullName evidence="1">Uncharacterized protein</fullName>
    </submittedName>
</protein>
<dbReference type="EMBL" id="JAHBMH010000073">
    <property type="protein sequence ID" value="KAK1933213.1"/>
    <property type="molecule type" value="Genomic_DNA"/>
</dbReference>
<accession>A0AAD9G7H8</accession>
<dbReference type="SUPFAM" id="SSF88697">
    <property type="entry name" value="PUA domain-like"/>
    <property type="match status" value="1"/>
</dbReference>
<sequence length="434" mass="49315">MNDGRLVIPCLILLLTVLNYGVAFRIIERCVIGRRSPGRLRSDHIDEMMFECGIYNENLRFPRNVQADLNPHSSKDLQSQSRLEDMSLEFTTKQLEIHKRRKQHMRIQLPISGEVSKPSGGHLQELYYILEEHNRQLLENELSKTNEDGEPDGPIDIGKERKLVLPTQMLRIFDSPDVTKSYKLFPTTIKSQSPLMPGQVSTITLHEPHRSVLVNEIKSTNVFGIGVAFIDPPTSPKHDPEISPHACMCEFVDISDLDTTGMIVVRAAQRLSIKNISQSKEAVLLADVTLMNDERLPLRNPVLTNENARAVAKLYDKCNIQEAYLSRLTGRMEDVDIIESREPFGVKLERMIRDVPLDKDHELAILELTGFAALEFHADSETKLWAANVLNTEERLASAKVVLEEKNAYLKERIKQIRGRTEPVAPLELTEENV</sequence>
<proteinExistence type="predicted"/>
<evidence type="ECO:0000313" key="2">
    <source>
        <dbReference type="Proteomes" id="UP001195914"/>
    </source>
</evidence>
<dbReference type="Gene3D" id="2.30.130.40">
    <property type="entry name" value="LON domain-like"/>
    <property type="match status" value="1"/>
</dbReference>
<organism evidence="1 2">
    <name type="scientific">Babesia divergens</name>
    <dbReference type="NCBI Taxonomy" id="32595"/>
    <lineage>
        <taxon>Eukaryota</taxon>
        <taxon>Sar</taxon>
        <taxon>Alveolata</taxon>
        <taxon>Apicomplexa</taxon>
        <taxon>Aconoidasida</taxon>
        <taxon>Piroplasmida</taxon>
        <taxon>Babesiidae</taxon>
        <taxon>Babesia</taxon>
    </lineage>
</organism>
<evidence type="ECO:0000313" key="1">
    <source>
        <dbReference type="EMBL" id="KAK1933213.1"/>
    </source>
</evidence>
<comment type="caution">
    <text evidence="1">The sequence shown here is derived from an EMBL/GenBank/DDBJ whole genome shotgun (WGS) entry which is preliminary data.</text>
</comment>
<name>A0AAD9G7H8_BABDI</name>